<protein>
    <submittedName>
        <fullName evidence="2">Uncharacterized protein</fullName>
    </submittedName>
</protein>
<evidence type="ECO:0000256" key="1">
    <source>
        <dbReference type="SAM" id="MobiDB-lite"/>
    </source>
</evidence>
<dbReference type="EMBL" id="GEDC01003819">
    <property type="protein sequence ID" value="JAS33479.1"/>
    <property type="molecule type" value="Transcribed_RNA"/>
</dbReference>
<evidence type="ECO:0000313" key="2">
    <source>
        <dbReference type="EMBL" id="JAS33479.1"/>
    </source>
</evidence>
<sequence>FDNVRFTTVRFICAREMFVKFLFIVFVGRRTWAENGTIVGTNDSLGVASEVIKVSNDTVTKKLTDSNNLYDNKTSNETLNDTKISDNTTLVINSGLDNNATQAEVNVTMQNNNVEQAEVNMITENNVTQTEANVTMQNNNAEQSEANTTTENNKVTQTEANV</sequence>
<name>A0A1B6E6F9_9HEMI</name>
<evidence type="ECO:0000313" key="3">
    <source>
        <dbReference type="EMBL" id="JAS34895.1"/>
    </source>
</evidence>
<reference evidence="2" key="1">
    <citation type="submission" date="2015-12" db="EMBL/GenBank/DDBJ databases">
        <title>De novo transcriptome assembly of four potential Pierce s Disease insect vectors from Arizona vineyards.</title>
        <authorList>
            <person name="Tassone E.E."/>
        </authorList>
    </citation>
    <scope>NUCLEOTIDE SEQUENCE</scope>
</reference>
<feature type="region of interest" description="Disordered" evidence="1">
    <location>
        <begin position="138"/>
        <end position="162"/>
    </location>
</feature>
<feature type="non-terminal residue" evidence="2">
    <location>
        <position position="1"/>
    </location>
</feature>
<organism evidence="2">
    <name type="scientific">Clastoptera arizonana</name>
    <name type="common">Arizona spittle bug</name>
    <dbReference type="NCBI Taxonomy" id="38151"/>
    <lineage>
        <taxon>Eukaryota</taxon>
        <taxon>Metazoa</taxon>
        <taxon>Ecdysozoa</taxon>
        <taxon>Arthropoda</taxon>
        <taxon>Hexapoda</taxon>
        <taxon>Insecta</taxon>
        <taxon>Pterygota</taxon>
        <taxon>Neoptera</taxon>
        <taxon>Paraneoptera</taxon>
        <taxon>Hemiptera</taxon>
        <taxon>Auchenorrhyncha</taxon>
        <taxon>Cercopoidea</taxon>
        <taxon>Clastopteridae</taxon>
        <taxon>Clastoptera</taxon>
    </lineage>
</organism>
<feature type="non-terminal residue" evidence="2">
    <location>
        <position position="162"/>
    </location>
</feature>
<dbReference type="AlphaFoldDB" id="A0A1B6E6F9"/>
<accession>A0A1B6E6F9</accession>
<gene>
    <name evidence="3" type="ORF">g.10230</name>
    <name evidence="2" type="ORF">g.10232</name>
</gene>
<proteinExistence type="predicted"/>
<dbReference type="EMBL" id="GEDC01002403">
    <property type="protein sequence ID" value="JAS34895.1"/>
    <property type="molecule type" value="Transcribed_RNA"/>
</dbReference>